<feature type="compositionally biased region" description="Gly residues" evidence="10">
    <location>
        <begin position="55"/>
        <end position="75"/>
    </location>
</feature>
<dbReference type="Pfam" id="PF13832">
    <property type="entry name" value="zf-HC5HC2H_2"/>
    <property type="match status" value="1"/>
</dbReference>
<dbReference type="InterPro" id="IPR001487">
    <property type="entry name" value="Bromodomain"/>
</dbReference>
<dbReference type="PANTHER" id="PTHR13793">
    <property type="entry name" value="PHD FINGER PROTEINS"/>
    <property type="match status" value="1"/>
</dbReference>
<feature type="compositionally biased region" description="Basic and acidic residues" evidence="10">
    <location>
        <begin position="146"/>
        <end position="155"/>
    </location>
</feature>
<evidence type="ECO:0000256" key="8">
    <source>
        <dbReference type="PROSITE-ProRule" id="PRU00035"/>
    </source>
</evidence>
<dbReference type="FunFam" id="3.30.40.10:FF:000007">
    <property type="entry name" value="Bromodomain containing 1, isoform CRA_b"/>
    <property type="match status" value="1"/>
</dbReference>
<feature type="compositionally biased region" description="Polar residues" evidence="10">
    <location>
        <begin position="888"/>
        <end position="908"/>
    </location>
</feature>
<dbReference type="GO" id="GO:0005634">
    <property type="term" value="C:nucleus"/>
    <property type="evidence" value="ECO:0007669"/>
    <property type="project" value="UniProtKB-SubCell"/>
</dbReference>
<evidence type="ECO:0000256" key="6">
    <source>
        <dbReference type="ARBA" id="ARBA00023117"/>
    </source>
</evidence>
<dbReference type="InterPro" id="IPR019787">
    <property type="entry name" value="Znf_PHD-finger"/>
</dbReference>
<keyword evidence="17" id="KW-1185">Reference proteome</keyword>
<evidence type="ECO:0000259" key="15">
    <source>
        <dbReference type="PROSITE" id="PS51805"/>
    </source>
</evidence>
<evidence type="ECO:0000259" key="13">
    <source>
        <dbReference type="PROSITE" id="PS50157"/>
    </source>
</evidence>
<evidence type="ECO:0000256" key="4">
    <source>
        <dbReference type="ARBA" id="ARBA00022771"/>
    </source>
</evidence>
<keyword evidence="7" id="KW-0539">Nucleus</keyword>
<feature type="compositionally biased region" description="Basic residues" evidence="10">
    <location>
        <begin position="964"/>
        <end position="974"/>
    </location>
</feature>
<reference evidence="16 17" key="1">
    <citation type="journal article" date="2018" name="Nat. Ecol. Evol.">
        <title>Genomic signatures of mitonuclear coevolution across populations of Tigriopus californicus.</title>
        <authorList>
            <person name="Barreto F.S."/>
            <person name="Watson E.T."/>
            <person name="Lima T.G."/>
            <person name="Willett C.S."/>
            <person name="Edmands S."/>
            <person name="Li W."/>
            <person name="Burton R.S."/>
        </authorList>
    </citation>
    <scope>NUCLEOTIDE SEQUENCE [LARGE SCALE GENOMIC DNA]</scope>
    <source>
        <strain evidence="16 17">San Diego</strain>
    </source>
</reference>
<feature type="compositionally biased region" description="Polar residues" evidence="10">
    <location>
        <begin position="916"/>
        <end position="933"/>
    </location>
</feature>
<dbReference type="PRINTS" id="PR00503">
    <property type="entry name" value="BROMODOMAIN"/>
</dbReference>
<name>A0A553NTV7_TIGCA</name>
<dbReference type="Pfam" id="PF00439">
    <property type="entry name" value="Bromodomain"/>
    <property type="match status" value="1"/>
</dbReference>
<evidence type="ECO:0000256" key="5">
    <source>
        <dbReference type="ARBA" id="ARBA00022833"/>
    </source>
</evidence>
<feature type="compositionally biased region" description="Acidic residues" evidence="10">
    <location>
        <begin position="1059"/>
        <end position="1069"/>
    </location>
</feature>
<feature type="compositionally biased region" description="Acidic residues" evidence="10">
    <location>
        <begin position="1336"/>
        <end position="1349"/>
    </location>
</feature>
<evidence type="ECO:0000256" key="7">
    <source>
        <dbReference type="ARBA" id="ARBA00023242"/>
    </source>
</evidence>
<dbReference type="STRING" id="6832.A0A553NTV7"/>
<dbReference type="Gene3D" id="2.30.30.140">
    <property type="match status" value="1"/>
</dbReference>
<dbReference type="GO" id="GO:0006357">
    <property type="term" value="P:regulation of transcription by RNA polymerase II"/>
    <property type="evidence" value="ECO:0007669"/>
    <property type="project" value="TreeGrafter"/>
</dbReference>
<feature type="compositionally biased region" description="Basic and acidic residues" evidence="10">
    <location>
        <begin position="1160"/>
        <end position="1186"/>
    </location>
</feature>
<comment type="caution">
    <text evidence="16">The sequence shown here is derived from an EMBL/GenBank/DDBJ whole genome shotgun (WGS) entry which is preliminary data.</text>
</comment>
<feature type="compositionally biased region" description="Polar residues" evidence="10">
    <location>
        <begin position="159"/>
        <end position="172"/>
    </location>
</feature>
<comment type="subcellular location">
    <subcellularLocation>
        <location evidence="1">Nucleus</location>
    </subcellularLocation>
</comment>
<feature type="region of interest" description="Disordered" evidence="10">
    <location>
        <begin position="599"/>
        <end position="625"/>
    </location>
</feature>
<evidence type="ECO:0000256" key="10">
    <source>
        <dbReference type="SAM" id="MobiDB-lite"/>
    </source>
</evidence>
<dbReference type="InterPro" id="IPR034732">
    <property type="entry name" value="EPHD"/>
</dbReference>
<dbReference type="Pfam" id="PF13831">
    <property type="entry name" value="PHD_2"/>
    <property type="match status" value="1"/>
</dbReference>
<dbReference type="FunFam" id="2.30.30.140:FF:000008">
    <property type="entry name" value="Bromodomain containing 1, isoform CRA_b"/>
    <property type="match status" value="1"/>
</dbReference>
<protein>
    <recommendedName>
        <fullName evidence="18">Peregrin</fullName>
    </recommendedName>
</protein>
<evidence type="ECO:0000313" key="17">
    <source>
        <dbReference type="Proteomes" id="UP000318571"/>
    </source>
</evidence>
<keyword evidence="3" id="KW-0677">Repeat</keyword>
<dbReference type="SUPFAM" id="SSF63748">
    <property type="entry name" value="Tudor/PWWP/MBT"/>
    <property type="match status" value="1"/>
</dbReference>
<dbReference type="PANTHER" id="PTHR13793:SF107">
    <property type="entry name" value="BROMODOMAIN-CONTAINING PROTEIN HOMOLOG"/>
    <property type="match status" value="1"/>
</dbReference>
<dbReference type="PROSITE" id="PS50016">
    <property type="entry name" value="ZF_PHD_2"/>
    <property type="match status" value="1"/>
</dbReference>
<dbReference type="CDD" id="cd05839">
    <property type="entry name" value="PWWP_BRPF"/>
    <property type="match status" value="1"/>
</dbReference>
<dbReference type="Gene3D" id="1.20.920.10">
    <property type="entry name" value="Bromodomain-like"/>
    <property type="match status" value="1"/>
</dbReference>
<gene>
    <name evidence="16" type="ORF">TCAL_05070</name>
</gene>
<feature type="compositionally biased region" description="Acidic residues" evidence="10">
    <location>
        <begin position="1187"/>
        <end position="1200"/>
    </location>
</feature>
<dbReference type="SUPFAM" id="SSF57903">
    <property type="entry name" value="FYVE/PHD zinc finger"/>
    <property type="match status" value="1"/>
</dbReference>
<evidence type="ECO:0000259" key="11">
    <source>
        <dbReference type="PROSITE" id="PS50014"/>
    </source>
</evidence>
<evidence type="ECO:0000256" key="9">
    <source>
        <dbReference type="PROSITE-ProRule" id="PRU00042"/>
    </source>
</evidence>
<dbReference type="SMART" id="SM00293">
    <property type="entry name" value="PWWP"/>
    <property type="match status" value="1"/>
</dbReference>
<dbReference type="OrthoDB" id="20839at2759"/>
<proteinExistence type="predicted"/>
<dbReference type="EMBL" id="VCGU01000010">
    <property type="protein sequence ID" value="TRY68864.1"/>
    <property type="molecule type" value="Genomic_DNA"/>
</dbReference>
<dbReference type="PROSITE" id="PS50157">
    <property type="entry name" value="ZINC_FINGER_C2H2_2"/>
    <property type="match status" value="1"/>
</dbReference>
<dbReference type="PROSITE" id="PS01359">
    <property type="entry name" value="ZF_PHD_1"/>
    <property type="match status" value="1"/>
</dbReference>
<feature type="region of interest" description="Disordered" evidence="10">
    <location>
        <begin position="52"/>
        <end position="84"/>
    </location>
</feature>
<evidence type="ECO:0000259" key="14">
    <source>
        <dbReference type="PROSITE" id="PS50812"/>
    </source>
</evidence>
<feature type="domain" description="PHD-type" evidence="12">
    <location>
        <begin position="327"/>
        <end position="377"/>
    </location>
</feature>
<dbReference type="OMA" id="PDYMDIV"/>
<evidence type="ECO:0008006" key="18">
    <source>
        <dbReference type="Google" id="ProtNLM"/>
    </source>
</evidence>
<accession>A0A553NTV7</accession>
<dbReference type="InterPro" id="IPR019542">
    <property type="entry name" value="Enhancer_polycomb-like_N"/>
</dbReference>
<keyword evidence="2" id="KW-0479">Metal-binding</keyword>
<dbReference type="PROSITE" id="PS50812">
    <property type="entry name" value="PWWP"/>
    <property type="match status" value="1"/>
</dbReference>
<dbReference type="InterPro" id="IPR000313">
    <property type="entry name" value="PWWP_dom"/>
</dbReference>
<dbReference type="Pfam" id="PF00855">
    <property type="entry name" value="PWWP"/>
    <property type="match status" value="1"/>
</dbReference>
<feature type="compositionally biased region" description="Gly residues" evidence="10">
    <location>
        <begin position="197"/>
        <end position="219"/>
    </location>
</feature>
<feature type="domain" description="C2H2-type" evidence="13">
    <location>
        <begin position="22"/>
        <end position="51"/>
    </location>
</feature>
<dbReference type="SMART" id="SM00297">
    <property type="entry name" value="BROMO"/>
    <property type="match status" value="1"/>
</dbReference>
<dbReference type="PROSITE" id="PS51805">
    <property type="entry name" value="EPHD"/>
    <property type="match status" value="1"/>
</dbReference>
<feature type="domain" description="PWWP" evidence="14">
    <location>
        <begin position="1212"/>
        <end position="1291"/>
    </location>
</feature>
<evidence type="ECO:0000256" key="1">
    <source>
        <dbReference type="ARBA" id="ARBA00004123"/>
    </source>
</evidence>
<feature type="region of interest" description="Disordered" evidence="10">
    <location>
        <begin position="1326"/>
        <end position="1349"/>
    </location>
</feature>
<dbReference type="PROSITE" id="PS00028">
    <property type="entry name" value="ZINC_FINGER_C2H2_1"/>
    <property type="match status" value="1"/>
</dbReference>
<evidence type="ECO:0000256" key="3">
    <source>
        <dbReference type="ARBA" id="ARBA00022737"/>
    </source>
</evidence>
<dbReference type="CDD" id="cd15572">
    <property type="entry name" value="PHD_BRPF"/>
    <property type="match status" value="1"/>
</dbReference>
<dbReference type="InterPro" id="IPR050701">
    <property type="entry name" value="Histone_Mod_Regulator"/>
</dbReference>
<evidence type="ECO:0000256" key="2">
    <source>
        <dbReference type="ARBA" id="ARBA00022723"/>
    </source>
</evidence>
<feature type="domain" description="PHD-type" evidence="15">
    <location>
        <begin position="381"/>
        <end position="502"/>
    </location>
</feature>
<dbReference type="InterPro" id="IPR011011">
    <property type="entry name" value="Znf_FYVE_PHD"/>
</dbReference>
<sequence>MGNLDFDLNHFMENLRACKPPYKCPFTDCGKVYKTLAGIQSHICAHDNEEAARNGGAGGGAEGSGGVSGGTGGGRTRSPSPVPFFKSPVKESLVYHEAHKKVEFEAEGRIHRFSIYDALQLVPKDQWEASLPSSALLAPVNTPPAEHPEAKREDAAAWSSGTGTADASATPTSSKGGPRGHKKKKAHHRASQKPGQVGKGDSGSGAGLDGADPGGGGGGIEKKLLLKLPEAQFREVDDYELGPAPPMPASYYRFIEKSAEELDEEVEYDMDEEDVAWLELINAKRTDERLTKIHEDQFELLMDRLEKESYFHVQTNGKDYSAPIDDDAICCVCMDGECSNTNVILFCDLCNLAVHQECYGVPYIPEGQWLCRRCLQSPSRSVECCLCPNKGGAFKQTDDGRWAHVVCGLWIPEVRFANTVFLEPIDSIDNIPPARWKLSCRVCKQRGVGACIQCHKTNCYTAFHVTCGLLAGLHMKMDTVRESSATGLSVTVRKTAFCDVHTPQDSDCKPKLDDVASLGISTPKQKARTPKKLSDPNPVPVLFRGLMNFSPQCPWEKVQEIAALISVPKKNQFFQRLMAYWTLKRQTRNGVPLIRRLQFAKATRPDKKPETPQKNAHHKKKKTENDKAIVKKAKDEFKAMLEQRKSLRRIRQDLERVRLLCELIRKREQRKRELIVTETEVVKMKLAPLACFLENLLTNLQAIDVQDIFAEPVSLDEVPDYLDHIKKPMDFLTMKNKLNDCLYSTVDDLETDFNLIVENCLSYNERDTIFFRAGVKMRDQGGSIIRQAKRLADQIGFDHKTGLHTAQRTVVQQEDMSDDKLMKEIDSFMYSEERDEMPAELHLKKLLEFKDKANLLHHPVAKVKRLKLIKQEITKTRRKLSMDKTNKAAASSGTITTKSAKNSSTNITADDEDNMALSSNKKSKATAQASSIPVVTPQEPVIATSAGGRRLRAGKEIEATPKKMPVKKGRKRAKSTTEGSPTDEQPLAKRKAVEEKTPSGKHYHPSPAKSPAGVNRRNAILFTRKKQAAVAPNGDDELKTPEKKTASSNKTKEQSQTGPDEDEEEEEGENPQPSREETPAPRELDLEDHETEIQSPMPSPAKFLPVEIPKSGPKKKGKKKRGRPRGSGPSCESPEKPTSAENPGGESPWKPKTAAPSFQEYRRGGDVRETDEDTHSESATDTHGTSEEDSAEDTDSDDSAVDPSSMTIPLEPLDLVWAKCRGYPWYPALIINPKMPRTGYLHNGVPIPVPPQDVLDMANAHDSPHYLILFFDAKRTWQWLQRDKLEPLGVDSELDKAKLVQSKKPSERKAVKKAYEDAILHRCRVTGENASVSDDNTTETDSDDGDESG</sequence>
<dbReference type="FunFam" id="3.30.40.10:FF:000008">
    <property type="entry name" value="Bromodomain containing 1, isoform CRA_a"/>
    <property type="match status" value="1"/>
</dbReference>
<feature type="domain" description="Bromo" evidence="11">
    <location>
        <begin position="701"/>
        <end position="771"/>
    </location>
</feature>
<dbReference type="GO" id="GO:0008270">
    <property type="term" value="F:zinc ion binding"/>
    <property type="evidence" value="ECO:0007669"/>
    <property type="project" value="UniProtKB-KW"/>
</dbReference>
<dbReference type="Proteomes" id="UP000318571">
    <property type="component" value="Chromosome 1"/>
</dbReference>
<dbReference type="InterPro" id="IPR001965">
    <property type="entry name" value="Znf_PHD"/>
</dbReference>
<feature type="compositionally biased region" description="Basic and acidic residues" evidence="10">
    <location>
        <begin position="1074"/>
        <end position="1084"/>
    </location>
</feature>
<feature type="region of interest" description="Disordered" evidence="10">
    <location>
        <begin position="879"/>
        <end position="1207"/>
    </location>
</feature>
<dbReference type="InterPro" id="IPR036427">
    <property type="entry name" value="Bromodomain-like_sf"/>
</dbReference>
<dbReference type="InterPro" id="IPR013083">
    <property type="entry name" value="Znf_RING/FYVE/PHD"/>
</dbReference>
<dbReference type="Pfam" id="PF10513">
    <property type="entry name" value="EPL1"/>
    <property type="match status" value="1"/>
</dbReference>
<feature type="compositionally biased region" description="Basic and acidic residues" evidence="10">
    <location>
        <begin position="1036"/>
        <end position="1053"/>
    </location>
</feature>
<dbReference type="InterPro" id="IPR013087">
    <property type="entry name" value="Znf_C2H2_type"/>
</dbReference>
<dbReference type="PROSITE" id="PS50014">
    <property type="entry name" value="BROMODOMAIN_2"/>
    <property type="match status" value="1"/>
</dbReference>
<keyword evidence="6 8" id="KW-0103">Bromodomain</keyword>
<dbReference type="Gene3D" id="3.30.40.10">
    <property type="entry name" value="Zinc/RING finger domain, C3HC4 (zinc finger)"/>
    <property type="match status" value="2"/>
</dbReference>
<evidence type="ECO:0000313" key="16">
    <source>
        <dbReference type="EMBL" id="TRY68864.1"/>
    </source>
</evidence>
<dbReference type="SUPFAM" id="SSF47370">
    <property type="entry name" value="Bromodomain"/>
    <property type="match status" value="1"/>
</dbReference>
<feature type="compositionally biased region" description="Basic residues" evidence="10">
    <location>
        <begin position="178"/>
        <end position="191"/>
    </location>
</feature>
<organism evidence="16 17">
    <name type="scientific">Tigriopus californicus</name>
    <name type="common">Marine copepod</name>
    <dbReference type="NCBI Taxonomy" id="6832"/>
    <lineage>
        <taxon>Eukaryota</taxon>
        <taxon>Metazoa</taxon>
        <taxon>Ecdysozoa</taxon>
        <taxon>Arthropoda</taxon>
        <taxon>Crustacea</taxon>
        <taxon>Multicrustacea</taxon>
        <taxon>Hexanauplia</taxon>
        <taxon>Copepoda</taxon>
        <taxon>Harpacticoida</taxon>
        <taxon>Harpacticidae</taxon>
        <taxon>Tigriopus</taxon>
    </lineage>
</organism>
<feature type="region of interest" description="Disordered" evidence="10">
    <location>
        <begin position="138"/>
        <end position="221"/>
    </location>
</feature>
<keyword evidence="5" id="KW-0862">Zinc</keyword>
<feature type="compositionally biased region" description="Basic residues" evidence="10">
    <location>
        <begin position="1112"/>
        <end position="1124"/>
    </location>
</feature>
<dbReference type="InterPro" id="IPR019786">
    <property type="entry name" value="Zinc_finger_PHD-type_CS"/>
</dbReference>
<dbReference type="SMART" id="SM00249">
    <property type="entry name" value="PHD"/>
    <property type="match status" value="2"/>
</dbReference>
<keyword evidence="4 9" id="KW-0863">Zinc-finger</keyword>
<evidence type="ECO:0000259" key="12">
    <source>
        <dbReference type="PROSITE" id="PS50016"/>
    </source>
</evidence>